<dbReference type="Proteomes" id="UP000663879">
    <property type="component" value="Unassembled WGS sequence"/>
</dbReference>
<organism evidence="1 2">
    <name type="scientific">Brachionus calyciflorus</name>
    <dbReference type="NCBI Taxonomy" id="104777"/>
    <lineage>
        <taxon>Eukaryota</taxon>
        <taxon>Metazoa</taxon>
        <taxon>Spiralia</taxon>
        <taxon>Gnathifera</taxon>
        <taxon>Rotifera</taxon>
        <taxon>Eurotatoria</taxon>
        <taxon>Monogononta</taxon>
        <taxon>Pseudotrocha</taxon>
        <taxon>Ploima</taxon>
        <taxon>Brachionidae</taxon>
        <taxon>Brachionus</taxon>
    </lineage>
</organism>
<accession>A0A813RH29</accession>
<proteinExistence type="predicted"/>
<protein>
    <submittedName>
        <fullName evidence="1">Uncharacterized protein</fullName>
    </submittedName>
</protein>
<comment type="caution">
    <text evidence="1">The sequence shown here is derived from an EMBL/GenBank/DDBJ whole genome shotgun (WGS) entry which is preliminary data.</text>
</comment>
<evidence type="ECO:0000313" key="2">
    <source>
        <dbReference type="Proteomes" id="UP000663879"/>
    </source>
</evidence>
<evidence type="ECO:0000313" key="1">
    <source>
        <dbReference type="EMBL" id="CAF0781313.1"/>
    </source>
</evidence>
<reference evidence="1" key="1">
    <citation type="submission" date="2021-02" db="EMBL/GenBank/DDBJ databases">
        <authorList>
            <person name="Nowell W R."/>
        </authorList>
    </citation>
    <scope>NUCLEOTIDE SEQUENCE</scope>
    <source>
        <strain evidence="1">Ploen Becks lab</strain>
    </source>
</reference>
<name>A0A813RH29_9BILA</name>
<keyword evidence="2" id="KW-1185">Reference proteome</keyword>
<dbReference type="EMBL" id="CAJNOC010000599">
    <property type="protein sequence ID" value="CAF0781313.1"/>
    <property type="molecule type" value="Genomic_DNA"/>
</dbReference>
<sequence>MNLRTKIANRRNFRKKSIQELNDSQEKTPKISISSEACGYKNSSISSEARSSSSKASGSGSLCEASSSTQFTQTKYSLSSISNKYFVYKFGEHNWSITGLKKTRGINVTVKNSIKTILDEDKDIIPSCILDRSINVHNIPQICIPSLKQIQNYVQEFSSVLDIVKEH</sequence>
<dbReference type="AlphaFoldDB" id="A0A813RH29"/>
<gene>
    <name evidence="1" type="ORF">OXX778_LOCUS5478</name>
</gene>